<dbReference type="EMBL" id="JAAQYK010000001">
    <property type="protein sequence ID" value="NNA42627.1"/>
    <property type="molecule type" value="Genomic_DNA"/>
</dbReference>
<evidence type="ECO:0000259" key="5">
    <source>
        <dbReference type="Pfam" id="PF03466"/>
    </source>
</evidence>
<dbReference type="InterPro" id="IPR005119">
    <property type="entry name" value="LysR_subst-bd"/>
</dbReference>
<dbReference type="PANTHER" id="PTHR30346:SF0">
    <property type="entry name" value="HCA OPERON TRANSCRIPTIONAL ACTIVATOR HCAR"/>
    <property type="match status" value="1"/>
</dbReference>
<evidence type="ECO:0000256" key="2">
    <source>
        <dbReference type="ARBA" id="ARBA00023015"/>
    </source>
</evidence>
<evidence type="ECO:0000256" key="3">
    <source>
        <dbReference type="ARBA" id="ARBA00023125"/>
    </source>
</evidence>
<dbReference type="Proteomes" id="UP000583279">
    <property type="component" value="Unassembled WGS sequence"/>
</dbReference>
<organism evidence="8 11">
    <name type="scientific">Pseudomonas lactis</name>
    <dbReference type="NCBI Taxonomy" id="1615674"/>
    <lineage>
        <taxon>Bacteria</taxon>
        <taxon>Pseudomonadati</taxon>
        <taxon>Pseudomonadota</taxon>
        <taxon>Gammaproteobacteria</taxon>
        <taxon>Pseudomonadales</taxon>
        <taxon>Pseudomonadaceae</taxon>
        <taxon>Pseudomonas</taxon>
    </lineage>
</organism>
<dbReference type="GO" id="GO:0032993">
    <property type="term" value="C:protein-DNA complex"/>
    <property type="evidence" value="ECO:0007669"/>
    <property type="project" value="TreeGrafter"/>
</dbReference>
<dbReference type="Proteomes" id="UP000586252">
    <property type="component" value="Unassembled WGS sequence"/>
</dbReference>
<evidence type="ECO:0000313" key="9">
    <source>
        <dbReference type="Proteomes" id="UP000535954"/>
    </source>
</evidence>
<reference evidence="9 10" key="1">
    <citation type="journal article" date="2020" name="Front. Microbiol.">
        <title>Genetic Organization of the aprX-lipA2 Operon Affects the Proteolytic Potential of Pseudomonas Species in Milk.</title>
        <authorList>
            <person name="Maier C."/>
            <person name="Huptas C."/>
            <person name="von Neubeck M."/>
            <person name="Scherer S."/>
            <person name="Wenning M."/>
            <person name="Lucking G."/>
        </authorList>
    </citation>
    <scope>NUCLEOTIDE SEQUENCE [LARGE SCALE GENOMIC DNA]</scope>
    <source>
        <strain evidence="6 10">WS 4997</strain>
        <strain evidence="8 11">WS 5404</strain>
        <strain evidence="7 9">WS 5405</strain>
    </source>
</reference>
<dbReference type="RefSeq" id="WP_023110687.1">
    <property type="nucleotide sequence ID" value="NZ_JAAQYH010000001.1"/>
</dbReference>
<gene>
    <name evidence="7" type="ORF">HBO13_00525</name>
    <name evidence="6" type="ORF">HBO18_00615</name>
    <name evidence="8" type="ORF">HBO30_18860</name>
</gene>
<comment type="caution">
    <text evidence="8">The sequence shown here is derived from an EMBL/GenBank/DDBJ whole genome shotgun (WGS) entry which is preliminary data.</text>
</comment>
<protein>
    <submittedName>
        <fullName evidence="8">LysR family transcriptional regulator</fullName>
    </submittedName>
</protein>
<keyword evidence="3" id="KW-0238">DNA-binding</keyword>
<evidence type="ECO:0000313" key="7">
    <source>
        <dbReference type="EMBL" id="NNA71126.1"/>
    </source>
</evidence>
<dbReference type="PANTHER" id="PTHR30346">
    <property type="entry name" value="TRANSCRIPTIONAL DUAL REGULATOR HCAR-RELATED"/>
    <property type="match status" value="1"/>
</dbReference>
<evidence type="ECO:0000256" key="1">
    <source>
        <dbReference type="ARBA" id="ARBA00009437"/>
    </source>
</evidence>
<sequence length="213" mass="23371">MHDVISPPPNFTLAIAPGVPSSRLSALLALQRAQEPGVAMAVREVSDQELMTGLQEGRYDAGLSLSGAGDHLTSSRRLWCESMAVAIPPRSRLVNQAKLTISDLQDYPIYRWRVEACPLLDERLASLMPVDQENILSATSFEMMALWVSSGYGIGVCAQSRIERAHQWGIGMRPLADGPYNIVTYLQRPHAQADSAAKRFERRALQIAGEGAR</sequence>
<feature type="domain" description="LysR substrate-binding" evidence="5">
    <location>
        <begin position="11"/>
        <end position="200"/>
    </location>
</feature>
<dbReference type="GeneID" id="45733858"/>
<evidence type="ECO:0000256" key="4">
    <source>
        <dbReference type="ARBA" id="ARBA00023163"/>
    </source>
</evidence>
<dbReference type="EMBL" id="JAAQYH010000001">
    <property type="protein sequence ID" value="NNA71126.1"/>
    <property type="molecule type" value="Genomic_DNA"/>
</dbReference>
<accession>A0A7Y1MFM4</accession>
<dbReference type="GO" id="GO:0003677">
    <property type="term" value="F:DNA binding"/>
    <property type="evidence" value="ECO:0007669"/>
    <property type="project" value="UniProtKB-KW"/>
</dbReference>
<keyword evidence="2" id="KW-0805">Transcription regulation</keyword>
<comment type="similarity">
    <text evidence="1">Belongs to the LysR transcriptional regulatory family.</text>
</comment>
<dbReference type="SUPFAM" id="SSF53850">
    <property type="entry name" value="Periplasmic binding protein-like II"/>
    <property type="match status" value="1"/>
</dbReference>
<name>A0A7Y1MFM4_9PSED</name>
<dbReference type="GO" id="GO:0003700">
    <property type="term" value="F:DNA-binding transcription factor activity"/>
    <property type="evidence" value="ECO:0007669"/>
    <property type="project" value="TreeGrafter"/>
</dbReference>
<dbReference type="Pfam" id="PF03466">
    <property type="entry name" value="LysR_substrate"/>
    <property type="match status" value="1"/>
</dbReference>
<evidence type="ECO:0000313" key="6">
    <source>
        <dbReference type="EMBL" id="NNA42627.1"/>
    </source>
</evidence>
<evidence type="ECO:0000313" key="8">
    <source>
        <dbReference type="EMBL" id="NNA80788.1"/>
    </source>
</evidence>
<proteinExistence type="inferred from homology"/>
<keyword evidence="4" id="KW-0804">Transcription</keyword>
<dbReference type="EMBL" id="JAAQYI010000010">
    <property type="protein sequence ID" value="NNA80788.1"/>
    <property type="molecule type" value="Genomic_DNA"/>
</dbReference>
<evidence type="ECO:0000313" key="10">
    <source>
        <dbReference type="Proteomes" id="UP000583279"/>
    </source>
</evidence>
<dbReference type="Gene3D" id="3.40.190.10">
    <property type="entry name" value="Periplasmic binding protein-like II"/>
    <property type="match status" value="2"/>
</dbReference>
<dbReference type="Proteomes" id="UP000535954">
    <property type="component" value="Unassembled WGS sequence"/>
</dbReference>
<dbReference type="AlphaFoldDB" id="A0A7Y1MFM4"/>
<evidence type="ECO:0000313" key="11">
    <source>
        <dbReference type="Proteomes" id="UP000586252"/>
    </source>
</evidence>